<dbReference type="InterPro" id="IPR002300">
    <property type="entry name" value="aa-tRNA-synth_Ia"/>
</dbReference>
<keyword evidence="9 15" id="KW-0862">Zinc</keyword>
<feature type="domain" description="Methionyl/Valyl/Leucyl/Isoleucyl-tRNA synthetase anticodon-binding" evidence="17">
    <location>
        <begin position="674"/>
        <end position="818"/>
    </location>
</feature>
<keyword evidence="10 15" id="KW-0067">ATP-binding</keyword>
<keyword evidence="7 15" id="KW-0479">Metal-binding</keyword>
<dbReference type="Gene3D" id="3.40.50.620">
    <property type="entry name" value="HUPs"/>
    <property type="match status" value="2"/>
</dbReference>
<dbReference type="InterPro" id="IPR014729">
    <property type="entry name" value="Rossmann-like_a/b/a_fold"/>
</dbReference>
<evidence type="ECO:0000256" key="6">
    <source>
        <dbReference type="ARBA" id="ARBA00022598"/>
    </source>
</evidence>
<dbReference type="EC" id="6.1.1.5" evidence="15"/>
<dbReference type="PRINTS" id="PR00984">
    <property type="entry name" value="TRNASYNTHILE"/>
</dbReference>
<dbReference type="PROSITE" id="PS00178">
    <property type="entry name" value="AA_TRNA_LIGASE_I"/>
    <property type="match status" value="1"/>
</dbReference>
<feature type="short sequence motif" description="'KMSKS' region" evidence="15">
    <location>
        <begin position="589"/>
        <end position="593"/>
    </location>
</feature>
<proteinExistence type="inferred from homology"/>
<feature type="domain" description="Aminoacyl-tRNA synthetase class Ia" evidence="16">
    <location>
        <begin position="17"/>
        <end position="620"/>
    </location>
</feature>
<comment type="cofactor">
    <cofactor evidence="1 15">
        <name>Zn(2+)</name>
        <dbReference type="ChEBI" id="CHEBI:29105"/>
    </cofactor>
</comment>
<dbReference type="FunFam" id="3.40.50.620:FF:000063">
    <property type="entry name" value="Isoleucine--tRNA ligase"/>
    <property type="match status" value="1"/>
</dbReference>
<dbReference type="InterPro" id="IPR033709">
    <property type="entry name" value="Anticodon_Ile_ABEc"/>
</dbReference>
<dbReference type="InterPro" id="IPR009008">
    <property type="entry name" value="Val/Leu/Ile-tRNA-synth_edit"/>
</dbReference>
<evidence type="ECO:0000256" key="5">
    <source>
        <dbReference type="ARBA" id="ARBA00022490"/>
    </source>
</evidence>
<dbReference type="GO" id="GO:0005524">
    <property type="term" value="F:ATP binding"/>
    <property type="evidence" value="ECO:0007669"/>
    <property type="project" value="UniProtKB-UniRule"/>
</dbReference>
<dbReference type="STRING" id="1220589.CD32_22805"/>
<dbReference type="Gene3D" id="1.10.730.10">
    <property type="entry name" value="Isoleucyl-tRNA Synthetase, Domain 1"/>
    <property type="match status" value="1"/>
</dbReference>
<dbReference type="PANTHER" id="PTHR42780:SF1">
    <property type="entry name" value="ISOLEUCINE--TRNA LIGASE, CYTOPLASMIC"/>
    <property type="match status" value="1"/>
</dbReference>
<evidence type="ECO:0000256" key="9">
    <source>
        <dbReference type="ARBA" id="ARBA00022833"/>
    </source>
</evidence>
<evidence type="ECO:0000313" key="19">
    <source>
        <dbReference type="Proteomes" id="UP000030437"/>
    </source>
</evidence>
<comment type="subcellular location">
    <subcellularLocation>
        <location evidence="2 15">Cytoplasm</location>
    </subcellularLocation>
</comment>
<evidence type="ECO:0000256" key="2">
    <source>
        <dbReference type="ARBA" id="ARBA00004496"/>
    </source>
</evidence>
<dbReference type="AlphaFoldDB" id="A0A0A3IH22"/>
<dbReference type="PANTHER" id="PTHR42780">
    <property type="entry name" value="SOLEUCYL-TRNA SYNTHETASE"/>
    <property type="match status" value="1"/>
</dbReference>
<dbReference type="EMBL" id="JPVP01000060">
    <property type="protein sequence ID" value="KGR82123.1"/>
    <property type="molecule type" value="Genomic_DNA"/>
</dbReference>
<dbReference type="HAMAP" id="MF_02003">
    <property type="entry name" value="Ile_tRNA_synth_type2"/>
    <property type="match status" value="1"/>
</dbReference>
<dbReference type="GO" id="GO:0002161">
    <property type="term" value="F:aminoacyl-tRNA deacylase activity"/>
    <property type="evidence" value="ECO:0007669"/>
    <property type="project" value="InterPro"/>
</dbReference>
<dbReference type="OrthoDB" id="9810365at2"/>
<dbReference type="FunFam" id="3.40.50.620:FF:000075">
    <property type="entry name" value="Isoleucine--tRNA ligase"/>
    <property type="match status" value="1"/>
</dbReference>
<reference evidence="18 19" key="1">
    <citation type="submission" date="2014-02" db="EMBL/GenBank/DDBJ databases">
        <title>Draft genome sequence of Lysinibacillus odysseyi NBRC 100172.</title>
        <authorList>
            <person name="Zhang F."/>
            <person name="Wang G."/>
            <person name="Zhang L."/>
        </authorList>
    </citation>
    <scope>NUCLEOTIDE SEQUENCE [LARGE SCALE GENOMIC DNA]</scope>
    <source>
        <strain evidence="18 19">NBRC 100172</strain>
    </source>
</reference>
<keyword evidence="11 15" id="KW-0648">Protein biosynthesis</keyword>
<keyword evidence="5 15" id="KW-0963">Cytoplasm</keyword>
<dbReference type="InterPro" id="IPR023586">
    <property type="entry name" value="Ile-tRNA-ligase_type2"/>
</dbReference>
<comment type="subunit">
    <text evidence="4 15">Monomer.</text>
</comment>
<dbReference type="GO" id="GO:0006428">
    <property type="term" value="P:isoleucyl-tRNA aminoacylation"/>
    <property type="evidence" value="ECO:0007669"/>
    <property type="project" value="UniProtKB-UniRule"/>
</dbReference>
<dbReference type="GO" id="GO:0004822">
    <property type="term" value="F:isoleucine-tRNA ligase activity"/>
    <property type="evidence" value="ECO:0007669"/>
    <property type="project" value="UniProtKB-UniRule"/>
</dbReference>
<comment type="similarity">
    <text evidence="3 15">Belongs to the class-I aminoacyl-tRNA synthetase family. IleS type 2 subfamily.</text>
</comment>
<keyword evidence="6 15" id="KW-0436">Ligase</keyword>
<dbReference type="SUPFAM" id="SSF50677">
    <property type="entry name" value="ValRS/IleRS/LeuRS editing domain"/>
    <property type="match status" value="1"/>
</dbReference>
<dbReference type="InterPro" id="IPR013155">
    <property type="entry name" value="M/V/L/I-tRNA-synth_anticd-bd"/>
</dbReference>
<evidence type="ECO:0000256" key="12">
    <source>
        <dbReference type="ARBA" id="ARBA00023146"/>
    </source>
</evidence>
<evidence type="ECO:0000259" key="16">
    <source>
        <dbReference type="Pfam" id="PF00133"/>
    </source>
</evidence>
<comment type="catalytic activity">
    <reaction evidence="14 15">
        <text>tRNA(Ile) + L-isoleucine + ATP = L-isoleucyl-tRNA(Ile) + AMP + diphosphate</text>
        <dbReference type="Rhea" id="RHEA:11060"/>
        <dbReference type="Rhea" id="RHEA-COMP:9666"/>
        <dbReference type="Rhea" id="RHEA-COMP:9695"/>
        <dbReference type="ChEBI" id="CHEBI:30616"/>
        <dbReference type="ChEBI" id="CHEBI:33019"/>
        <dbReference type="ChEBI" id="CHEBI:58045"/>
        <dbReference type="ChEBI" id="CHEBI:78442"/>
        <dbReference type="ChEBI" id="CHEBI:78528"/>
        <dbReference type="ChEBI" id="CHEBI:456215"/>
        <dbReference type="EC" id="6.1.1.5"/>
    </reaction>
</comment>
<organism evidence="18 19">
    <name type="scientific">Lysinibacillus odysseyi 34hs-1 = NBRC 100172</name>
    <dbReference type="NCBI Taxonomy" id="1220589"/>
    <lineage>
        <taxon>Bacteria</taxon>
        <taxon>Bacillati</taxon>
        <taxon>Bacillota</taxon>
        <taxon>Bacilli</taxon>
        <taxon>Bacillales</taxon>
        <taxon>Bacillaceae</taxon>
        <taxon>Lysinibacillus</taxon>
    </lineage>
</organism>
<accession>A0A0A3IH22</accession>
<dbReference type="InterPro" id="IPR001412">
    <property type="entry name" value="aa-tRNA-synth_I_CS"/>
</dbReference>
<keyword evidence="19" id="KW-1185">Reference proteome</keyword>
<evidence type="ECO:0000256" key="14">
    <source>
        <dbReference type="ARBA" id="ARBA00048359"/>
    </source>
</evidence>
<dbReference type="GO" id="GO:0000049">
    <property type="term" value="F:tRNA binding"/>
    <property type="evidence" value="ECO:0007669"/>
    <property type="project" value="InterPro"/>
</dbReference>
<comment type="function">
    <text evidence="13 15">Catalyzes the attachment of isoleucine to tRNA(Ile). As IleRS can inadvertently accommodate and process structurally similar amino acids such as valine, to avoid such errors it has two additional distinct tRNA(Ile)-dependent editing activities. One activity is designated as 'pretransfer' editing and involves the hydrolysis of activated Val-AMP. The other activity is designated 'posttransfer' editing and involves deacylation of mischarged Val-tRNA(Ile).</text>
</comment>
<dbReference type="GO" id="GO:0008270">
    <property type="term" value="F:zinc ion binding"/>
    <property type="evidence" value="ECO:0007669"/>
    <property type="project" value="UniProtKB-UniRule"/>
</dbReference>
<dbReference type="CDD" id="cd00818">
    <property type="entry name" value="IleRS_core"/>
    <property type="match status" value="1"/>
</dbReference>
<dbReference type="eggNOG" id="COG0060">
    <property type="taxonomic scope" value="Bacteria"/>
</dbReference>
<evidence type="ECO:0000256" key="13">
    <source>
        <dbReference type="ARBA" id="ARBA00025217"/>
    </source>
</evidence>
<name>A0A0A3IH22_9BACI</name>
<dbReference type="SUPFAM" id="SSF47323">
    <property type="entry name" value="Anticodon-binding domain of a subclass of class I aminoacyl-tRNA synthetases"/>
    <property type="match status" value="1"/>
</dbReference>
<feature type="short sequence motif" description="'HIGH' region" evidence="15">
    <location>
        <begin position="47"/>
        <end position="57"/>
    </location>
</feature>
<evidence type="ECO:0000256" key="4">
    <source>
        <dbReference type="ARBA" id="ARBA00011245"/>
    </source>
</evidence>
<dbReference type="InterPro" id="IPR002301">
    <property type="entry name" value="Ile-tRNA-ligase"/>
</dbReference>
<dbReference type="CDD" id="cd07961">
    <property type="entry name" value="Anticodon_Ia_Ile_ABEc"/>
    <property type="match status" value="1"/>
</dbReference>
<evidence type="ECO:0000256" key="7">
    <source>
        <dbReference type="ARBA" id="ARBA00022723"/>
    </source>
</evidence>
<dbReference type="InterPro" id="IPR009080">
    <property type="entry name" value="tRNAsynth_Ia_anticodon-bd"/>
</dbReference>
<dbReference type="Pfam" id="PF00133">
    <property type="entry name" value="tRNA-synt_1"/>
    <property type="match status" value="1"/>
</dbReference>
<dbReference type="SUPFAM" id="SSF52374">
    <property type="entry name" value="Nucleotidylyl transferase"/>
    <property type="match status" value="1"/>
</dbReference>
<evidence type="ECO:0000256" key="10">
    <source>
        <dbReference type="ARBA" id="ARBA00022840"/>
    </source>
</evidence>
<dbReference type="RefSeq" id="WP_036159328.1">
    <property type="nucleotide sequence ID" value="NZ_AVCX01000001.1"/>
</dbReference>
<keyword evidence="8 15" id="KW-0547">Nucleotide-binding</keyword>
<evidence type="ECO:0000256" key="1">
    <source>
        <dbReference type="ARBA" id="ARBA00001947"/>
    </source>
</evidence>
<evidence type="ECO:0000256" key="8">
    <source>
        <dbReference type="ARBA" id="ARBA00022741"/>
    </source>
</evidence>
<evidence type="ECO:0000256" key="3">
    <source>
        <dbReference type="ARBA" id="ARBA00007078"/>
    </source>
</evidence>
<dbReference type="Pfam" id="PF08264">
    <property type="entry name" value="Anticodon_1"/>
    <property type="match status" value="1"/>
</dbReference>
<dbReference type="GO" id="GO:0005737">
    <property type="term" value="C:cytoplasm"/>
    <property type="evidence" value="ECO:0007669"/>
    <property type="project" value="UniProtKB-SubCell"/>
</dbReference>
<evidence type="ECO:0000313" key="18">
    <source>
        <dbReference type="EMBL" id="KGR82123.1"/>
    </source>
</evidence>
<dbReference type="NCBIfam" id="TIGR00392">
    <property type="entry name" value="ileS"/>
    <property type="match status" value="1"/>
</dbReference>
<evidence type="ECO:0000256" key="15">
    <source>
        <dbReference type="HAMAP-Rule" id="MF_02003"/>
    </source>
</evidence>
<gene>
    <name evidence="15" type="primary">ileS</name>
    <name evidence="18" type="ORF">CD32_22805</name>
</gene>
<sequence>MQAESKKETTVEREMKIRKLWEKERTFEATVESRKDQKAFVFYEGPPTANGLPHVGHALGRTIKDVVARYQTMQGFRVERKAGWDTHGLPVELGVEKELGISGKQAIEHYGVEAFIQKCRESVFTYEKKWRSFTEELGYWVDMDDPYVTLSNDYIESVWNILSHVHKNKLLYKGHRVSPYCPSCQTSLSSHEVAQGYKDVKDLSATVKFKRKDHAEYFLGWTTTPWTLPANVALAVNPALTYARVKHENDIYILAKSLVEKVFRQPVDILSEHSGKEFEGEAYLPPFDYVTLDKGHVVVLADYVTEHSGTGIVHIAPAYGEDDYKTVKQNGLSFVNVVDAKGCYTAEVTDLAGRFVKDCDVDIIRLLADRQLLFSKEKYEHSYPHCWRCDSPLLYYATDSWFIDMSSQREQMLENNEQVTWYPDHIKQGRFGNFLENAVDWNISRNRYWGTPLNVWICGDCGHEEAPQGRAALHAMAKTPVGEELELHKPYIDEVICVCEKCGGDMKRTPEVIDVWFDSGSMPFAQHHYPFENKEKFQEQFPADVVIEGIDQTRGFFYSLMAVSTLFTGNAPYKRVLSLGHVLDENGQKMSKSKGNALDPVELMNQFGADALRWSLLVDSSPWNPKRFSTRNVQEAKSKLVDTLDNTFKFYQLYAQIDGFTYDPNNAGERSTMDRWILSRLHHTMQAVTDHMEQYQFTQAVRELAALVEELSNWYIRRSRTRFWAKGMSLDKRGAFSTLHEVLTNISLLLAPFTPFIAEDIYRQLHNRSVHLENYPKAQKDVMNTELEKEMQQVLTVVELGRSIRNEQALKIKQPLAKMLITIDGPEVAHEQYNEIIREELNVKKVEWLKDFSAYEKVQYKLNFKTAGAAFGRHVNSVKAYVTQMSEAEKKMLQLEGSLKVTSGEEEFLLLTEHVVKESVVENHFALAEEGSCRVLLDTNLTDELLQEGQMRELIRAVQDARKKWGLPVEQYISISFSTDEESTELLKNHEAFLRKNVLLNEVAYHTGRPTQNYIEAEVFNRPVRIYVDLQTTQ</sequence>
<dbReference type="Proteomes" id="UP000030437">
    <property type="component" value="Unassembled WGS sequence"/>
</dbReference>
<feature type="binding site" evidence="15">
    <location>
        <position position="592"/>
    </location>
    <ligand>
        <name>ATP</name>
        <dbReference type="ChEBI" id="CHEBI:30616"/>
    </ligand>
</feature>
<comment type="domain">
    <text evidence="15">IleRS has two distinct active sites: one for aminoacylation and one for editing. The misactivated valine is translocated from the active site to the editing site, which sterically excludes the correctly activated isoleucine. The single editing site contains two valyl binding pockets, one specific for each substrate (Val-AMP or Val-tRNA(Ile)).</text>
</comment>
<comment type="caution">
    <text evidence="18">The sequence shown here is derived from an EMBL/GenBank/DDBJ whole genome shotgun (WGS) entry which is preliminary data.</text>
</comment>
<protein>
    <recommendedName>
        <fullName evidence="15">Isoleucine--tRNA ligase</fullName>
        <ecNumber evidence="15">6.1.1.5</ecNumber>
    </recommendedName>
    <alternativeName>
        <fullName evidence="15">Isoleucyl-tRNA synthetase</fullName>
        <shortName evidence="15">IleRS</shortName>
    </alternativeName>
</protein>
<dbReference type="Pfam" id="PF19302">
    <property type="entry name" value="DUF5915"/>
    <property type="match status" value="1"/>
</dbReference>
<keyword evidence="12 15" id="KW-0030">Aminoacyl-tRNA synthetase</keyword>
<evidence type="ECO:0000256" key="11">
    <source>
        <dbReference type="ARBA" id="ARBA00022917"/>
    </source>
</evidence>
<evidence type="ECO:0000259" key="17">
    <source>
        <dbReference type="Pfam" id="PF08264"/>
    </source>
</evidence>